<comment type="caution">
    <text evidence="2">The sequence shown here is derived from an EMBL/GenBank/DDBJ whole genome shotgun (WGS) entry which is preliminary data.</text>
</comment>
<evidence type="ECO:0000259" key="1">
    <source>
        <dbReference type="Pfam" id="PF07727"/>
    </source>
</evidence>
<dbReference type="InterPro" id="IPR013103">
    <property type="entry name" value="RVT_2"/>
</dbReference>
<sequence length="231" mass="27517">MHILETTRTLLIVSHVTNKYWEDAISIALDFSIPLQALCIFLRYVTHNKGYRYHDPIGKCHYTTMDATFLEFESYYSLATILYLQRLTWNKDLKCRWIDRKVGNTRFEEELYMRIPLSYFVPSQHKLVIAFIIYVDDMIIICNDTKEIPKIQMWLSIEFEMKNLVGLKYFLGIEVVKSYEGIFISQRKNMQDLLYEMGMFDCKLVDIPMKKTTKLMKKVIKCQPIKSDIRD</sequence>
<reference evidence="2" key="1">
    <citation type="submission" date="2018-05" db="EMBL/GenBank/DDBJ databases">
        <title>Draft genome of Mucuna pruriens seed.</title>
        <authorList>
            <person name="Nnadi N.E."/>
            <person name="Vos R."/>
            <person name="Hasami M.H."/>
            <person name="Devisetty U.K."/>
            <person name="Aguiy J.C."/>
        </authorList>
    </citation>
    <scope>NUCLEOTIDE SEQUENCE [LARGE SCALE GENOMIC DNA]</scope>
    <source>
        <strain evidence="2">JCA_2017</strain>
    </source>
</reference>
<dbReference type="STRING" id="157652.A0A371H8I5"/>
<dbReference type="EMBL" id="QJKJ01003303">
    <property type="protein sequence ID" value="RDX99108.1"/>
    <property type="molecule type" value="Genomic_DNA"/>
</dbReference>
<keyword evidence="3" id="KW-1185">Reference proteome</keyword>
<dbReference type="Pfam" id="PF07727">
    <property type="entry name" value="RVT_2"/>
    <property type="match status" value="1"/>
</dbReference>
<dbReference type="Proteomes" id="UP000257109">
    <property type="component" value="Unassembled WGS sequence"/>
</dbReference>
<accession>A0A371H8I5</accession>
<proteinExistence type="predicted"/>
<organism evidence="2 3">
    <name type="scientific">Mucuna pruriens</name>
    <name type="common">Velvet bean</name>
    <name type="synonym">Dolichos pruriens</name>
    <dbReference type="NCBI Taxonomy" id="157652"/>
    <lineage>
        <taxon>Eukaryota</taxon>
        <taxon>Viridiplantae</taxon>
        <taxon>Streptophyta</taxon>
        <taxon>Embryophyta</taxon>
        <taxon>Tracheophyta</taxon>
        <taxon>Spermatophyta</taxon>
        <taxon>Magnoliopsida</taxon>
        <taxon>eudicotyledons</taxon>
        <taxon>Gunneridae</taxon>
        <taxon>Pentapetalae</taxon>
        <taxon>rosids</taxon>
        <taxon>fabids</taxon>
        <taxon>Fabales</taxon>
        <taxon>Fabaceae</taxon>
        <taxon>Papilionoideae</taxon>
        <taxon>50 kb inversion clade</taxon>
        <taxon>NPAAA clade</taxon>
        <taxon>indigoferoid/millettioid clade</taxon>
        <taxon>Phaseoleae</taxon>
        <taxon>Mucuna</taxon>
    </lineage>
</organism>
<evidence type="ECO:0000313" key="2">
    <source>
        <dbReference type="EMBL" id="RDX99108.1"/>
    </source>
</evidence>
<evidence type="ECO:0000313" key="3">
    <source>
        <dbReference type="Proteomes" id="UP000257109"/>
    </source>
</evidence>
<protein>
    <submittedName>
        <fullName evidence="2">Mitochondrial protein</fullName>
    </submittedName>
</protein>
<gene>
    <name evidence="2" type="ORF">CR513_17887</name>
</gene>
<feature type="non-terminal residue" evidence="2">
    <location>
        <position position="1"/>
    </location>
</feature>
<name>A0A371H8I5_MUCPR</name>
<feature type="domain" description="Reverse transcriptase Ty1/copia-type" evidence="1">
    <location>
        <begin position="87"/>
        <end position="210"/>
    </location>
</feature>
<dbReference type="AlphaFoldDB" id="A0A371H8I5"/>
<dbReference type="OrthoDB" id="1434525at2759"/>